<dbReference type="PROSITE" id="PS50181">
    <property type="entry name" value="FBOX"/>
    <property type="match status" value="1"/>
</dbReference>
<gene>
    <name evidence="2" type="ORF">MFLAVUS_008053</name>
</gene>
<dbReference type="Proteomes" id="UP001473302">
    <property type="component" value="Unassembled WGS sequence"/>
</dbReference>
<dbReference type="EMBL" id="BAABUK010000021">
    <property type="protein sequence ID" value="GAA5814555.1"/>
    <property type="molecule type" value="Genomic_DNA"/>
</dbReference>
<reference evidence="2 3" key="1">
    <citation type="submission" date="2024-04" db="EMBL/GenBank/DDBJ databases">
        <title>genome sequences of Mucor flavus KT1a and Helicostylum pulchrum KT1b strains isolated from the surface of a dry-aged beef.</title>
        <authorList>
            <person name="Toyotome T."/>
            <person name="Hosono M."/>
            <person name="Torimaru M."/>
            <person name="Fukuda K."/>
            <person name="Mikami N."/>
        </authorList>
    </citation>
    <scope>NUCLEOTIDE SEQUENCE [LARGE SCALE GENOMIC DNA]</scope>
    <source>
        <strain evidence="2 3">KT1a</strain>
    </source>
</reference>
<protein>
    <recommendedName>
        <fullName evidence="1">F-box domain-containing protein</fullName>
    </recommendedName>
</protein>
<feature type="domain" description="F-box" evidence="1">
    <location>
        <begin position="1"/>
        <end position="43"/>
    </location>
</feature>
<dbReference type="SUPFAM" id="SSF81383">
    <property type="entry name" value="F-box domain"/>
    <property type="match status" value="1"/>
</dbReference>
<dbReference type="InterPro" id="IPR001810">
    <property type="entry name" value="F-box_dom"/>
</dbReference>
<proteinExistence type="predicted"/>
<evidence type="ECO:0000313" key="3">
    <source>
        <dbReference type="Proteomes" id="UP001473302"/>
    </source>
</evidence>
<organism evidence="2 3">
    <name type="scientific">Mucor flavus</name>
    <dbReference type="NCBI Taxonomy" id="439312"/>
    <lineage>
        <taxon>Eukaryota</taxon>
        <taxon>Fungi</taxon>
        <taxon>Fungi incertae sedis</taxon>
        <taxon>Mucoromycota</taxon>
        <taxon>Mucoromycotina</taxon>
        <taxon>Mucoromycetes</taxon>
        <taxon>Mucorales</taxon>
        <taxon>Mucorineae</taxon>
        <taxon>Mucoraceae</taxon>
        <taxon>Mucor</taxon>
    </lineage>
</organism>
<evidence type="ECO:0000313" key="2">
    <source>
        <dbReference type="EMBL" id="GAA5814555.1"/>
    </source>
</evidence>
<keyword evidence="3" id="KW-1185">Reference proteome</keyword>
<dbReference type="InterPro" id="IPR036047">
    <property type="entry name" value="F-box-like_dom_sf"/>
</dbReference>
<name>A0ABP9Z608_9FUNG</name>
<sequence>MNDLAPEVIYKVFSFLSYPEVYRLRSVSAKFQVMAEYHIYQQIKEKAQVISIKLDGKKNNKASIELEAVHYDVKNRVIEFRPKSLDSKLSLASTQQWSAYCRLLKIHFSGWFLNNDDDQCKLPSFESLSIQDQAMVMYHYQYNASIEKVYQLPCWYENKSNRYLGDKGFILGLSYLQPGQFDYSQQQQMTGLPTSYYSYPTITESTPKPAPPVMDVKWIRVTLDWVLDGMVKSNMQQNQIYQNDFNRLNSLLAKEGCFKYDVLSEPVLNHIVNQHDQDLSQSLIKYVHSHTHECHTRLTRLQHMLEGAGVDAQVIWKYTFAKSYVVGNGSLLSEEDVVRRIQDSEEEWRQKKVSLTRRLYRK</sequence>
<accession>A0ABP9Z608</accession>
<evidence type="ECO:0000259" key="1">
    <source>
        <dbReference type="PROSITE" id="PS50181"/>
    </source>
</evidence>
<comment type="caution">
    <text evidence="2">The sequence shown here is derived from an EMBL/GenBank/DDBJ whole genome shotgun (WGS) entry which is preliminary data.</text>
</comment>